<dbReference type="Pfam" id="PF21688">
    <property type="entry name" value="FAD-depend_C"/>
    <property type="match status" value="1"/>
</dbReference>
<dbReference type="PANTHER" id="PTHR43106">
    <property type="entry name" value="DEHYDROGENASE-RELATED"/>
    <property type="match status" value="1"/>
</dbReference>
<dbReference type="InterPro" id="IPR036188">
    <property type="entry name" value="FAD/NAD-bd_sf"/>
</dbReference>
<protein>
    <submittedName>
        <fullName evidence="3">FAD-dependent oxidoreductase</fullName>
    </submittedName>
</protein>
<sequence>MQKYDVIIIGAGPSGIFCAYELKSKNQDLKILMVEKGRPIEKRMCPKRTTKQCVGCKPCSITTGFAGAGAFSDGKLSLSPDVGGNLPEILGYEKTIELLKESDDIYLKFGADTNVYGLDKDEEIREIRRRAINANLKLIECPIRHLGTEEGYKIYTRLQEHLLSLGVEMRFNTMVQDIIIKDKKVEGIICSDGNTIYAEEIVSAIGREGSDWFSHICQAHEIETKVGTVDIGVRVEVRDEVMDFLNKNLYEAKLVYYTPTFDDKVRTFCSNPSGEVATEYYENGLAVVNGHAYKSKEFKTNNTNFAILVSKNFTKPFKTPIEYGKYIAQLSNMLCDGKILVQTFGDFQRGRRTTEERLCRNNLIPTLKDAVPGDLSLVFPHRIMVDIKEMLLALDKVTPGIASDETLLYGVEVKFYSNKVVVNNDFETSVSGLRAIGDGASVTRGLQQASANGISVARSILKKLSK</sequence>
<gene>
    <name evidence="3" type="ORF">bsdcttw_27650</name>
</gene>
<feature type="domain" description="FAD/NAD(P)-binding" evidence="1">
    <location>
        <begin position="134"/>
        <end position="214"/>
    </location>
</feature>
<evidence type="ECO:0000259" key="2">
    <source>
        <dbReference type="Pfam" id="PF21688"/>
    </source>
</evidence>
<evidence type="ECO:0000259" key="1">
    <source>
        <dbReference type="Pfam" id="PF07992"/>
    </source>
</evidence>
<reference evidence="3 4" key="1">
    <citation type="submission" date="2020-08" db="EMBL/GenBank/DDBJ databases">
        <title>Draft genome sequencing of an Anaerocolumna strain isolated from anoxic soil subjected to BSD treatment.</title>
        <authorList>
            <person name="Uek A."/>
            <person name="Tonouchi A."/>
        </authorList>
    </citation>
    <scope>NUCLEOTIDE SEQUENCE [LARGE SCALE GENOMIC DNA]</scope>
    <source>
        <strain evidence="3 4">CTTW</strain>
    </source>
</reference>
<dbReference type="AlphaFoldDB" id="A0A7I8DQX6"/>
<dbReference type="Pfam" id="PF07992">
    <property type="entry name" value="Pyr_redox_2"/>
    <property type="match status" value="1"/>
</dbReference>
<dbReference type="Gene3D" id="3.50.50.60">
    <property type="entry name" value="FAD/NAD(P)-binding domain"/>
    <property type="match status" value="2"/>
</dbReference>
<dbReference type="Proteomes" id="UP000515703">
    <property type="component" value="Chromosome"/>
</dbReference>
<dbReference type="InterPro" id="IPR028348">
    <property type="entry name" value="FAD-binding_protein"/>
</dbReference>
<dbReference type="PIRSF" id="PIRSF038984">
    <property type="entry name" value="FAD_binding_protein"/>
    <property type="match status" value="1"/>
</dbReference>
<evidence type="ECO:0000313" key="3">
    <source>
        <dbReference type="EMBL" id="BCJ99724.1"/>
    </source>
</evidence>
<organism evidence="3 4">
    <name type="scientific">Anaerocolumna chitinilytica</name>
    <dbReference type="NCBI Taxonomy" id="1727145"/>
    <lineage>
        <taxon>Bacteria</taxon>
        <taxon>Bacillati</taxon>
        <taxon>Bacillota</taxon>
        <taxon>Clostridia</taxon>
        <taxon>Lachnospirales</taxon>
        <taxon>Lachnospiraceae</taxon>
        <taxon>Anaerocolumna</taxon>
    </lineage>
</organism>
<dbReference type="SUPFAM" id="SSF51905">
    <property type="entry name" value="FAD/NAD(P)-binding domain"/>
    <property type="match status" value="1"/>
</dbReference>
<name>A0A7I8DQX6_9FIRM</name>
<dbReference type="InterPro" id="IPR023753">
    <property type="entry name" value="FAD/NAD-binding_dom"/>
</dbReference>
<dbReference type="KEGG" id="acht:bsdcttw_27650"/>
<reference evidence="3 4" key="2">
    <citation type="submission" date="2020-08" db="EMBL/GenBank/DDBJ databases">
        <authorList>
            <person name="Ueki A."/>
            <person name="Tonouchi A."/>
        </authorList>
    </citation>
    <scope>NUCLEOTIDE SEQUENCE [LARGE SCALE GENOMIC DNA]</scope>
    <source>
        <strain evidence="3 4">CTTW</strain>
    </source>
</reference>
<dbReference type="InterPro" id="IPR049516">
    <property type="entry name" value="FAD-depend_C"/>
</dbReference>
<dbReference type="EMBL" id="AP023368">
    <property type="protein sequence ID" value="BCJ99724.1"/>
    <property type="molecule type" value="Genomic_DNA"/>
</dbReference>
<dbReference type="PANTHER" id="PTHR43106:SF1">
    <property type="entry name" value="DEHYDROGENASE-RELATED"/>
    <property type="match status" value="1"/>
</dbReference>
<proteinExistence type="predicted"/>
<keyword evidence="4" id="KW-1185">Reference proteome</keyword>
<feature type="domain" description="FAD-dependent protein C-terminal" evidence="2">
    <location>
        <begin position="231"/>
        <end position="413"/>
    </location>
</feature>
<accession>A0A7I8DQX6</accession>
<dbReference type="GO" id="GO:0016491">
    <property type="term" value="F:oxidoreductase activity"/>
    <property type="evidence" value="ECO:0007669"/>
    <property type="project" value="InterPro"/>
</dbReference>
<dbReference type="RefSeq" id="WP_185255462.1">
    <property type="nucleotide sequence ID" value="NZ_AP023368.1"/>
</dbReference>
<dbReference type="PRINTS" id="PR00368">
    <property type="entry name" value="FADPNR"/>
</dbReference>
<evidence type="ECO:0000313" key="4">
    <source>
        <dbReference type="Proteomes" id="UP000515703"/>
    </source>
</evidence>